<dbReference type="SUPFAM" id="SSF49503">
    <property type="entry name" value="Cupredoxins"/>
    <property type="match status" value="1"/>
</dbReference>
<dbReference type="Proteomes" id="UP000831607">
    <property type="component" value="Chromosome"/>
</dbReference>
<keyword evidence="3" id="KW-0479">Metal-binding</keyword>
<name>A0ABY4AJV9_9BURK</name>
<evidence type="ECO:0000256" key="5">
    <source>
        <dbReference type="ARBA" id="ARBA00023008"/>
    </source>
</evidence>
<sequence length="168" mass="17637">MIRLSILLLCGVALGLLPGTGGLVAQTYQAAAGEVARQSPVCHASVRVDDSLNFDPAHINVPSTCKQFAVFLSHVGRLPKVASPRNWVLTTAADVDAVARDAELAGATNHWVMPGDSRVLVASSVIGRGEAVRIDLPVQMLVDAVDYVFLSTIPGFSPVLRGSLTVVP</sequence>
<keyword evidence="7" id="KW-1185">Reference proteome</keyword>
<accession>A0ABY4AJV9</accession>
<keyword evidence="5" id="KW-0186">Copper</keyword>
<protein>
    <submittedName>
        <fullName evidence="6">Azurin</fullName>
    </submittedName>
</protein>
<evidence type="ECO:0000256" key="3">
    <source>
        <dbReference type="ARBA" id="ARBA00022723"/>
    </source>
</evidence>
<dbReference type="InterPro" id="IPR008972">
    <property type="entry name" value="Cupredoxin"/>
</dbReference>
<keyword evidence="4" id="KW-0249">Electron transport</keyword>
<evidence type="ECO:0000256" key="1">
    <source>
        <dbReference type="ARBA" id="ARBA00004418"/>
    </source>
</evidence>
<dbReference type="EMBL" id="CP063982">
    <property type="protein sequence ID" value="UOD50579.1"/>
    <property type="molecule type" value="Genomic_DNA"/>
</dbReference>
<proteinExistence type="predicted"/>
<dbReference type="Gene3D" id="2.60.40.420">
    <property type="entry name" value="Cupredoxins - blue copper proteins"/>
    <property type="match status" value="1"/>
</dbReference>
<evidence type="ECO:0000313" key="6">
    <source>
        <dbReference type="EMBL" id="UOD50579.1"/>
    </source>
</evidence>
<dbReference type="PANTHER" id="PTHR38439">
    <property type="entry name" value="AURACYANIN-B"/>
    <property type="match status" value="1"/>
</dbReference>
<evidence type="ECO:0000256" key="2">
    <source>
        <dbReference type="ARBA" id="ARBA00022448"/>
    </source>
</evidence>
<comment type="subcellular location">
    <subcellularLocation>
        <location evidence="1">Periplasm</location>
    </subcellularLocation>
</comment>
<organism evidence="6 7">
    <name type="scientific">Orrella daihaiensis</name>
    <dbReference type="NCBI Taxonomy" id="2782176"/>
    <lineage>
        <taxon>Bacteria</taxon>
        <taxon>Pseudomonadati</taxon>
        <taxon>Pseudomonadota</taxon>
        <taxon>Betaproteobacteria</taxon>
        <taxon>Burkholderiales</taxon>
        <taxon>Alcaligenaceae</taxon>
        <taxon>Orrella</taxon>
    </lineage>
</organism>
<dbReference type="PANTHER" id="PTHR38439:SF2">
    <property type="entry name" value="OUTER MEMBRANE PROTEIN H.8"/>
    <property type="match status" value="1"/>
</dbReference>
<reference evidence="6 7" key="1">
    <citation type="submission" date="2020-11" db="EMBL/GenBank/DDBJ databases">
        <title>Algicoccus daihaiensis sp.nov., isolated from Daihai Lake in Inner Mongolia.</title>
        <authorList>
            <person name="Kai J."/>
        </authorList>
    </citation>
    <scope>NUCLEOTIDE SEQUENCE [LARGE SCALE GENOMIC DNA]</scope>
    <source>
        <strain evidence="7">f23</strain>
    </source>
</reference>
<evidence type="ECO:0000256" key="4">
    <source>
        <dbReference type="ARBA" id="ARBA00022982"/>
    </source>
</evidence>
<dbReference type="InterPro" id="IPR050845">
    <property type="entry name" value="Cu-binding_ET"/>
</dbReference>
<gene>
    <name evidence="6" type="ORF">DHf2319_01155</name>
</gene>
<evidence type="ECO:0000313" key="7">
    <source>
        <dbReference type="Proteomes" id="UP000831607"/>
    </source>
</evidence>
<dbReference type="RefSeq" id="WP_243478982.1">
    <property type="nucleotide sequence ID" value="NZ_CP063982.1"/>
</dbReference>
<keyword evidence="2" id="KW-0813">Transport</keyword>